<sequence length="95" mass="10755">MKLYVLQADVEELDYVNYGVYTTQSKLLDAATVILAEDFQLTEDIQADHGFSGLVYFEVDLDNQPMSMGGYSNGAKDYKHEIYWDSTNVNATNQN</sequence>
<dbReference type="RefSeq" id="WP_144228046.1">
    <property type="nucleotide sequence ID" value="NZ_CP041677.1"/>
</dbReference>
<gene>
    <name evidence="1" type="ORF">FOD75_11440</name>
</gene>
<dbReference type="EMBL" id="CP041677">
    <property type="protein sequence ID" value="QDR73696.1"/>
    <property type="molecule type" value="Genomic_DNA"/>
</dbReference>
<dbReference type="Proteomes" id="UP000316394">
    <property type="component" value="Plasmid unnamed"/>
</dbReference>
<geneLocation type="plasmid" evidence="1 2">
    <name>unnamed</name>
</geneLocation>
<organism evidence="1 2">
    <name type="scientific">Limosilactobacillus reuteri</name>
    <name type="common">Lactobacillus reuteri</name>
    <dbReference type="NCBI Taxonomy" id="1598"/>
    <lineage>
        <taxon>Bacteria</taxon>
        <taxon>Bacillati</taxon>
        <taxon>Bacillota</taxon>
        <taxon>Bacilli</taxon>
        <taxon>Lactobacillales</taxon>
        <taxon>Lactobacillaceae</taxon>
        <taxon>Limosilactobacillus</taxon>
    </lineage>
</organism>
<protein>
    <submittedName>
        <fullName evidence="1">Uncharacterized protein</fullName>
    </submittedName>
</protein>
<reference evidence="1 2" key="1">
    <citation type="submission" date="2019-07" db="EMBL/GenBank/DDBJ databases">
        <title>Gastrointestinal microbiota of Peromyscus leucopus, the white-footed mouse.</title>
        <authorList>
            <person name="Milovic A."/>
            <person name="Bassam K."/>
            <person name="Barbour A.G."/>
        </authorList>
    </citation>
    <scope>NUCLEOTIDE SEQUENCE [LARGE SCALE GENOMIC DNA]</scope>
    <source>
        <strain evidence="1 2">LL7</strain>
        <plasmid evidence="1 2">unnamed</plasmid>
    </source>
</reference>
<proteinExistence type="predicted"/>
<evidence type="ECO:0000313" key="1">
    <source>
        <dbReference type="EMBL" id="QDR73696.1"/>
    </source>
</evidence>
<keyword evidence="1" id="KW-0614">Plasmid</keyword>
<dbReference type="AlphaFoldDB" id="A0A517D8N3"/>
<evidence type="ECO:0000313" key="2">
    <source>
        <dbReference type="Proteomes" id="UP000316394"/>
    </source>
</evidence>
<name>A0A517D8N3_LIMRT</name>
<accession>A0A517D8N3</accession>